<comment type="caution">
    <text evidence="4">The sequence shown here is derived from an EMBL/GenBank/DDBJ whole genome shotgun (WGS) entry which is preliminary data.</text>
</comment>
<sequence>MKRLLSRILQAAALLVALWGAPAAAQDWPEFLQTRQLFRVVVTGLGADGTALQPVKGTAWAVAPGILITADHVTGKALNYKNMSSSDKVFIPRRDVTVEVGATKRYQGTPAEKYPQGIVTTSPFESIDAARIGFPDLTATPFDLSACDITASASYRVLKFNDGNVFQPKEVSITLKAYGRSNLGDAGSVVVMTGPKGTIIEGDSGSPVLGPDNRVIGLVSAINPDSGSDVRDEVHVTLVKSFLDLIPLQIGSQEYLDIPCSDRIRLRAIDELRQGLTAAREDMAELHAQKDALKEQVETLAQRNDMLMVQINTLMHNQNWLASAAERAGTGTPGLPQTEGLEILAANQMLHAANKTLVEKPSDLPPLRPTVTRISSELGNPEWTLSGSVSAKNDVAISLSYDRALSGPPYAEELVFCFTPIAFDVPPARPTIRIRQTATSMCPSRGPTSQARTWSTGPSRRAAHHLTTAIPPVIRARTRATPRPIP</sequence>
<gene>
    <name evidence="4" type="ORF">ACFQFQ_18110</name>
</gene>
<feature type="signal peptide" evidence="3">
    <location>
        <begin position="1"/>
        <end position="25"/>
    </location>
</feature>
<feature type="chain" id="PRO_5047068765" description="Trypsin-like peptidase domain-containing protein" evidence="3">
    <location>
        <begin position="26"/>
        <end position="486"/>
    </location>
</feature>
<name>A0ABW2B5E9_9RHOB</name>
<keyword evidence="3" id="KW-0732">Signal</keyword>
<dbReference type="Proteomes" id="UP001596353">
    <property type="component" value="Unassembled WGS sequence"/>
</dbReference>
<evidence type="ECO:0008006" key="6">
    <source>
        <dbReference type="Google" id="ProtNLM"/>
    </source>
</evidence>
<evidence type="ECO:0000313" key="4">
    <source>
        <dbReference type="EMBL" id="MFC6760969.1"/>
    </source>
</evidence>
<dbReference type="SUPFAM" id="SSF50494">
    <property type="entry name" value="Trypsin-like serine proteases"/>
    <property type="match status" value="1"/>
</dbReference>
<evidence type="ECO:0000256" key="3">
    <source>
        <dbReference type="SAM" id="SignalP"/>
    </source>
</evidence>
<keyword evidence="1" id="KW-0175">Coiled coil</keyword>
<dbReference type="InterPro" id="IPR009003">
    <property type="entry name" value="Peptidase_S1_PA"/>
</dbReference>
<protein>
    <recommendedName>
        <fullName evidence="6">Trypsin-like peptidase domain-containing protein</fullName>
    </recommendedName>
</protein>
<dbReference type="EMBL" id="JBHSWG010000001">
    <property type="protein sequence ID" value="MFC6760969.1"/>
    <property type="molecule type" value="Genomic_DNA"/>
</dbReference>
<accession>A0ABW2B5E9</accession>
<proteinExistence type="predicted"/>
<evidence type="ECO:0000313" key="5">
    <source>
        <dbReference type="Proteomes" id="UP001596353"/>
    </source>
</evidence>
<evidence type="ECO:0000256" key="1">
    <source>
        <dbReference type="SAM" id="Coils"/>
    </source>
</evidence>
<feature type="region of interest" description="Disordered" evidence="2">
    <location>
        <begin position="440"/>
        <end position="459"/>
    </location>
</feature>
<reference evidence="5" key="1">
    <citation type="journal article" date="2019" name="Int. J. Syst. Evol. Microbiol.">
        <title>The Global Catalogue of Microorganisms (GCM) 10K type strain sequencing project: providing services to taxonomists for standard genome sequencing and annotation.</title>
        <authorList>
            <consortium name="The Broad Institute Genomics Platform"/>
            <consortium name="The Broad Institute Genome Sequencing Center for Infectious Disease"/>
            <person name="Wu L."/>
            <person name="Ma J."/>
        </authorList>
    </citation>
    <scope>NUCLEOTIDE SEQUENCE [LARGE SCALE GENOMIC DNA]</scope>
    <source>
        <strain evidence="5">CCUG 66188</strain>
    </source>
</reference>
<feature type="compositionally biased region" description="Polar residues" evidence="2">
    <location>
        <begin position="440"/>
        <end position="458"/>
    </location>
</feature>
<keyword evidence="5" id="KW-1185">Reference proteome</keyword>
<organism evidence="4 5">
    <name type="scientific">Sulfitobacter porphyrae</name>
    <dbReference type="NCBI Taxonomy" id="1246864"/>
    <lineage>
        <taxon>Bacteria</taxon>
        <taxon>Pseudomonadati</taxon>
        <taxon>Pseudomonadota</taxon>
        <taxon>Alphaproteobacteria</taxon>
        <taxon>Rhodobacterales</taxon>
        <taxon>Roseobacteraceae</taxon>
        <taxon>Sulfitobacter</taxon>
    </lineage>
</organism>
<feature type="coiled-coil region" evidence="1">
    <location>
        <begin position="269"/>
        <end position="310"/>
    </location>
</feature>
<evidence type="ECO:0000256" key="2">
    <source>
        <dbReference type="SAM" id="MobiDB-lite"/>
    </source>
</evidence>